<feature type="region of interest" description="Disordered" evidence="2">
    <location>
        <begin position="1"/>
        <end position="23"/>
    </location>
</feature>
<keyword evidence="3" id="KW-0812">Transmembrane</keyword>
<evidence type="ECO:0000313" key="4">
    <source>
        <dbReference type="EMBL" id="KAF0322171.1"/>
    </source>
</evidence>
<dbReference type="Pfam" id="PF07690">
    <property type="entry name" value="MFS_1"/>
    <property type="match status" value="1"/>
</dbReference>
<dbReference type="AlphaFoldDB" id="A0A8H3W4C7"/>
<dbReference type="Pfam" id="PF05721">
    <property type="entry name" value="PhyH"/>
    <property type="match status" value="1"/>
</dbReference>
<gene>
    <name evidence="4" type="ORF">GQ607_010674</name>
</gene>
<feature type="transmembrane region" description="Helical" evidence="3">
    <location>
        <begin position="728"/>
        <end position="748"/>
    </location>
</feature>
<keyword evidence="3" id="KW-0472">Membrane</keyword>
<dbReference type="Gene3D" id="2.60.120.620">
    <property type="entry name" value="q2cbj1_9rhob like domain"/>
    <property type="match status" value="1"/>
</dbReference>
<comment type="subcellular location">
    <subcellularLocation>
        <location evidence="1">Membrane</location>
        <topology evidence="1">Multi-pass membrane protein</topology>
    </subcellularLocation>
</comment>
<dbReference type="SUPFAM" id="SSF51197">
    <property type="entry name" value="Clavaminate synthase-like"/>
    <property type="match status" value="1"/>
</dbReference>
<feature type="transmembrane region" description="Helical" evidence="3">
    <location>
        <begin position="869"/>
        <end position="889"/>
    </location>
</feature>
<accession>A0A8H3W4C7</accession>
<dbReference type="EMBL" id="WOWK01000064">
    <property type="protein sequence ID" value="KAF0322171.1"/>
    <property type="molecule type" value="Genomic_DNA"/>
</dbReference>
<reference evidence="4 5" key="1">
    <citation type="submission" date="2019-12" db="EMBL/GenBank/DDBJ databases">
        <title>A genome sequence resource for the geographically widespread anthracnose pathogen Colletotrichum asianum.</title>
        <authorList>
            <person name="Meng Y."/>
        </authorList>
    </citation>
    <scope>NUCLEOTIDE SEQUENCE [LARGE SCALE GENOMIC DNA]</scope>
    <source>
        <strain evidence="4 5">ICMP 18580</strain>
    </source>
</reference>
<feature type="transmembrane region" description="Helical" evidence="3">
    <location>
        <begin position="418"/>
        <end position="443"/>
    </location>
</feature>
<feature type="transmembrane region" description="Helical" evidence="3">
    <location>
        <begin position="463"/>
        <end position="483"/>
    </location>
</feature>
<comment type="caution">
    <text evidence="4">The sequence shown here is derived from an EMBL/GenBank/DDBJ whole genome shotgun (WGS) entry which is preliminary data.</text>
</comment>
<keyword evidence="5" id="KW-1185">Reference proteome</keyword>
<dbReference type="SUPFAM" id="SSF103473">
    <property type="entry name" value="MFS general substrate transporter"/>
    <property type="match status" value="1"/>
</dbReference>
<protein>
    <submittedName>
        <fullName evidence="4">Major facilitator superfamily transporter</fullName>
    </submittedName>
</protein>
<keyword evidence="3" id="KW-1133">Transmembrane helix</keyword>
<evidence type="ECO:0000256" key="2">
    <source>
        <dbReference type="SAM" id="MobiDB-lite"/>
    </source>
</evidence>
<feature type="transmembrane region" description="Helical" evidence="3">
    <location>
        <begin position="548"/>
        <end position="572"/>
    </location>
</feature>
<feature type="compositionally biased region" description="Polar residues" evidence="2">
    <location>
        <begin position="1"/>
        <end position="13"/>
    </location>
</feature>
<dbReference type="PANTHER" id="PTHR31630">
    <property type="entry name" value="PHYTANOYL-COA DIOXYGENASE-RELATED-RELATED"/>
    <property type="match status" value="1"/>
</dbReference>
<dbReference type="Proteomes" id="UP000434172">
    <property type="component" value="Unassembled WGS sequence"/>
</dbReference>
<feature type="transmembrane region" description="Helical" evidence="3">
    <location>
        <begin position="693"/>
        <end position="716"/>
    </location>
</feature>
<dbReference type="GO" id="GO:0016020">
    <property type="term" value="C:membrane"/>
    <property type="evidence" value="ECO:0007669"/>
    <property type="project" value="UniProtKB-SubCell"/>
</dbReference>
<evidence type="ECO:0000256" key="3">
    <source>
        <dbReference type="SAM" id="Phobius"/>
    </source>
</evidence>
<feature type="transmembrane region" description="Helical" evidence="3">
    <location>
        <begin position="578"/>
        <end position="598"/>
    </location>
</feature>
<feature type="transmembrane region" description="Helical" evidence="3">
    <location>
        <begin position="801"/>
        <end position="825"/>
    </location>
</feature>
<name>A0A8H3W4C7_9PEZI</name>
<feature type="transmembrane region" description="Helical" evidence="3">
    <location>
        <begin position="769"/>
        <end position="789"/>
    </location>
</feature>
<feature type="region of interest" description="Disordered" evidence="2">
    <location>
        <begin position="295"/>
        <end position="314"/>
    </location>
</feature>
<dbReference type="InterPro" id="IPR011701">
    <property type="entry name" value="MFS"/>
</dbReference>
<evidence type="ECO:0000313" key="5">
    <source>
        <dbReference type="Proteomes" id="UP000434172"/>
    </source>
</evidence>
<sequence length="913" mass="100194">MATTTTITEQPSAPITAVDDGRMKMDGSDPTFGDWRDDLLRDGYALIKGAIPRERANGYADKMYSVLESFGLGYDRNDPSTVHPDKLPVINEKGMLMAYGACHEDFVWSIRSEPGVVGPFEQVYNTKDLIVSFDVINYGFANRANLPENKPWPHQDQDPEKPGFRCLQGLVNLHPCGPNDGGLIVCKGSHNLSAQFHEELKDEPRIPAWTKEWYGFTNRGMQWLKDHGGEWIKVCADPGDLIVWDSRTAHYNVPVKGEIDRMAVYTCFMPVTDATQEDLLRKKAAYEARLGTTHWPNARHTGSNAAVRNGKPDHIVRDRPLNDAVLKDRAQTSIGIPKFLVPSEIPFINSSKFFKMGETDSKITEERVESADFAQKPPVDDGTYKPNVQLADGDVTYLIPTPSSDPRDPLNLSKLRKWIITMTCATFAAVGLVQVSGLGALLGEFIPQYAAEGHGSYEDISHLMTYPSLFMGLGNLIGMPLALAVGRRPVFLGSCALAVLGSILCGTAKTYNSHLAARMILGLAAGQSEALCPLMVQEVHFLHERARCLMWFTLWQSTLSGVYTLLTSYIAAGIGSSGWYFLGAGIAALTFLFAIFMVPETKYDRPLAAYQGQEASVSRFVTAHAPGVDDTTGVYTEMLTRKTTTEPRELDFVNFKPRTLASDIRILNQKPDWKEGWQCCTGMAIVTFFPDMMWALLLNGLTIGVNIALGTTYGAILQAAPYSWSSSVVSFALTGQIVVAFLALPLLGRGSDWIIQYFARRNGGIHKPEYRLIPLIIPVIVGTLASILYGQAAAHPERFHWFAIVFSINAYYFGFVGANQVGITYALDAYPTRSGPVLVIICAMRGVISFGTSYGVTPFVNSIGYDGAFGVYGGLTAALGAVGIFVFIWGTQIRAMVAKWAVAETSATPSYNH</sequence>
<dbReference type="InterPro" id="IPR008775">
    <property type="entry name" value="Phytyl_CoA_dOase-like"/>
</dbReference>
<feature type="transmembrane region" description="Helical" evidence="3">
    <location>
        <begin position="837"/>
        <end position="857"/>
    </location>
</feature>
<dbReference type="InterPro" id="IPR036259">
    <property type="entry name" value="MFS_trans_sf"/>
</dbReference>
<dbReference type="PANTHER" id="PTHR31630:SF7">
    <property type="entry name" value="PHYTANOYL-COA DIOXYGENASE"/>
    <property type="match status" value="1"/>
</dbReference>
<organism evidence="4 5">
    <name type="scientific">Colletotrichum asianum</name>
    <dbReference type="NCBI Taxonomy" id="702518"/>
    <lineage>
        <taxon>Eukaryota</taxon>
        <taxon>Fungi</taxon>
        <taxon>Dikarya</taxon>
        <taxon>Ascomycota</taxon>
        <taxon>Pezizomycotina</taxon>
        <taxon>Sordariomycetes</taxon>
        <taxon>Hypocreomycetidae</taxon>
        <taxon>Glomerellales</taxon>
        <taxon>Glomerellaceae</taxon>
        <taxon>Colletotrichum</taxon>
        <taxon>Colletotrichum gloeosporioides species complex</taxon>
    </lineage>
</organism>
<dbReference type="Gene3D" id="1.20.1250.20">
    <property type="entry name" value="MFS general substrate transporter like domains"/>
    <property type="match status" value="1"/>
</dbReference>
<dbReference type="GO" id="GO:0022857">
    <property type="term" value="F:transmembrane transporter activity"/>
    <property type="evidence" value="ECO:0007669"/>
    <property type="project" value="InterPro"/>
</dbReference>
<evidence type="ECO:0000256" key="1">
    <source>
        <dbReference type="ARBA" id="ARBA00004141"/>
    </source>
</evidence>
<dbReference type="OrthoDB" id="268400at2759"/>
<proteinExistence type="predicted"/>